<dbReference type="Proteomes" id="UP000680656">
    <property type="component" value="Chromosome"/>
</dbReference>
<dbReference type="SUPFAM" id="SSF54975">
    <property type="entry name" value="Acylphosphatase/BLUF domain-like"/>
    <property type="match status" value="1"/>
</dbReference>
<feature type="active site" evidence="1">
    <location>
        <position position="18"/>
    </location>
</feature>
<dbReference type="InterPro" id="IPR036046">
    <property type="entry name" value="Acylphosphatase-like_dom_sf"/>
</dbReference>
<dbReference type="GO" id="GO:0003998">
    <property type="term" value="F:acylphosphatase activity"/>
    <property type="evidence" value="ECO:0007669"/>
    <property type="project" value="UniProtKB-EC"/>
</dbReference>
<dbReference type="AlphaFoldDB" id="A0A8E7B181"/>
<accession>A0A8E7B181</accession>
<name>A0A8E7B181_9EURY</name>
<dbReference type="PROSITE" id="PS51160">
    <property type="entry name" value="ACYLPHOSPHATASE_3"/>
    <property type="match status" value="1"/>
</dbReference>
<dbReference type="InterPro" id="IPR001792">
    <property type="entry name" value="Acylphosphatase-like_dom"/>
</dbReference>
<evidence type="ECO:0000256" key="1">
    <source>
        <dbReference type="PROSITE-ProRule" id="PRU00520"/>
    </source>
</evidence>
<proteinExistence type="inferred from homology"/>
<evidence type="ECO:0000313" key="4">
    <source>
        <dbReference type="EMBL" id="QVV89213.1"/>
    </source>
</evidence>
<keyword evidence="1 4" id="KW-0378">Hydrolase</keyword>
<dbReference type="Gene3D" id="3.30.70.100">
    <property type="match status" value="1"/>
</dbReference>
<protein>
    <recommendedName>
        <fullName evidence="1">acylphosphatase</fullName>
        <ecNumber evidence="1">3.6.1.7</ecNumber>
    </recommendedName>
</protein>
<reference evidence="4 5" key="1">
    <citation type="submission" date="2021-05" db="EMBL/GenBank/DDBJ databases">
        <title>A novel Methanospirillum isolate from a pyrite-forming mixed culture.</title>
        <authorList>
            <person name="Bunk B."/>
            <person name="Sproer C."/>
            <person name="Spring S."/>
            <person name="Pester M."/>
        </authorList>
    </citation>
    <scope>NUCLEOTIDE SEQUENCE [LARGE SCALE GENOMIC DNA]</scope>
    <source>
        <strain evidence="4 5">J.3.6.1-F.2.7.3</strain>
    </source>
</reference>
<feature type="domain" description="Acylphosphatase-like" evidence="3">
    <location>
        <begin position="2"/>
        <end position="96"/>
    </location>
</feature>
<comment type="similarity">
    <text evidence="2">Belongs to the acylphosphatase family.</text>
</comment>
<keyword evidence="5" id="KW-1185">Reference proteome</keyword>
<evidence type="ECO:0000313" key="5">
    <source>
        <dbReference type="Proteomes" id="UP000680656"/>
    </source>
</evidence>
<feature type="active site" evidence="1">
    <location>
        <position position="37"/>
    </location>
</feature>
<dbReference type="RefSeq" id="WP_214420013.1">
    <property type="nucleotide sequence ID" value="NZ_CP075546.1"/>
</dbReference>
<organism evidence="4 5">
    <name type="scientific">Methanospirillum purgamenti</name>
    <dbReference type="NCBI Taxonomy" id="2834276"/>
    <lineage>
        <taxon>Archaea</taxon>
        <taxon>Methanobacteriati</taxon>
        <taxon>Methanobacteriota</taxon>
        <taxon>Stenosarchaea group</taxon>
        <taxon>Methanomicrobia</taxon>
        <taxon>Methanomicrobiales</taxon>
        <taxon>Methanospirillaceae</taxon>
        <taxon>Methanospirillum</taxon>
    </lineage>
</organism>
<dbReference type="EMBL" id="CP075546">
    <property type="protein sequence ID" value="QVV89213.1"/>
    <property type="molecule type" value="Genomic_DNA"/>
</dbReference>
<gene>
    <name evidence="4" type="ORF">KHC33_01365</name>
</gene>
<dbReference type="KEGG" id="mrtj:KHC33_01365"/>
<comment type="catalytic activity">
    <reaction evidence="1">
        <text>an acyl phosphate + H2O = a carboxylate + phosphate + H(+)</text>
        <dbReference type="Rhea" id="RHEA:14965"/>
        <dbReference type="ChEBI" id="CHEBI:15377"/>
        <dbReference type="ChEBI" id="CHEBI:15378"/>
        <dbReference type="ChEBI" id="CHEBI:29067"/>
        <dbReference type="ChEBI" id="CHEBI:43474"/>
        <dbReference type="ChEBI" id="CHEBI:59918"/>
        <dbReference type="EC" id="3.6.1.7"/>
    </reaction>
</comment>
<evidence type="ECO:0000256" key="2">
    <source>
        <dbReference type="RuleBase" id="RU004168"/>
    </source>
</evidence>
<dbReference type="Pfam" id="PF00708">
    <property type="entry name" value="Acylphosphatase"/>
    <property type="match status" value="1"/>
</dbReference>
<sequence>MKSQITIHGSRVHDVGFRLNLLHYAKKLRFINFEAINDVNENEELVIVYVEGDDAIINLFIQNIQTIKPESAIVQDISIQPYTGHILPLASFSQDLQMEQMAKSVPILVEMRDLQIKSINMQERSFALQETAIHKQDEMLTEILGSS</sequence>
<dbReference type="GeneID" id="65095791"/>
<dbReference type="EC" id="3.6.1.7" evidence="1"/>
<evidence type="ECO:0000259" key="3">
    <source>
        <dbReference type="PROSITE" id="PS51160"/>
    </source>
</evidence>